<feature type="transmembrane region" description="Helical" evidence="9">
    <location>
        <begin position="231"/>
        <end position="250"/>
    </location>
</feature>
<dbReference type="GO" id="GO:0010043">
    <property type="term" value="P:response to zinc ion"/>
    <property type="evidence" value="ECO:0007669"/>
    <property type="project" value="TreeGrafter"/>
</dbReference>
<dbReference type="AlphaFoldDB" id="G5GEW4"/>
<feature type="transmembrane region" description="Helical" evidence="9">
    <location>
        <begin position="39"/>
        <end position="58"/>
    </location>
</feature>
<dbReference type="PROSITE" id="PS51257">
    <property type="entry name" value="PROKAR_LIPOPROTEIN"/>
    <property type="match status" value="1"/>
</dbReference>
<dbReference type="CDD" id="cd06550">
    <property type="entry name" value="TM_ABC_iron-siderophores_like"/>
    <property type="match status" value="1"/>
</dbReference>
<dbReference type="HOGENOM" id="CLU_028808_0_0_9"/>
<gene>
    <name evidence="10" type="ORF">HMPREF9333_00102</name>
</gene>
<feature type="transmembrane region" description="Helical" evidence="9">
    <location>
        <begin position="145"/>
        <end position="163"/>
    </location>
</feature>
<evidence type="ECO:0000313" key="11">
    <source>
        <dbReference type="Proteomes" id="UP000003011"/>
    </source>
</evidence>
<evidence type="ECO:0000256" key="7">
    <source>
        <dbReference type="ARBA" id="ARBA00023136"/>
    </source>
</evidence>
<dbReference type="InterPro" id="IPR001626">
    <property type="entry name" value="ABC_TroCD"/>
</dbReference>
<dbReference type="PANTHER" id="PTHR30477">
    <property type="entry name" value="ABC-TRANSPORTER METAL-BINDING PROTEIN"/>
    <property type="match status" value="1"/>
</dbReference>
<organism evidence="10 11">
    <name type="scientific">Johnsonella ignava ATCC 51276</name>
    <dbReference type="NCBI Taxonomy" id="679200"/>
    <lineage>
        <taxon>Bacteria</taxon>
        <taxon>Bacillati</taxon>
        <taxon>Bacillota</taxon>
        <taxon>Clostridia</taxon>
        <taxon>Lachnospirales</taxon>
        <taxon>Lachnospiraceae</taxon>
        <taxon>Johnsonella</taxon>
    </lineage>
</organism>
<sequence>MDLSILKEYSFIVVAAGTVLLAMACGVIGTISILKGQSLIGDAVGHASLPGIILAFMISGQKNSIILMLGAIIAGIIAFLLIQIISDISKIEADTAMAIVLSAMFGLGMVLKSYIQGNAGYQRASQSGLASYIFGQAAYILKDDVTIIFIVSIIAIVLFILFYKEIKVYVFDEAYAGTIGIKKRLVSMLIMIMTMLLIAAGLKMVGAILISSMLINPAVTGLQWSKRYERVLIIATLSGGVSAFAGTFISSAFKGFSTGPSITLVMSAIALLSVLFSPRGIIAMRFWRRKMASEGSMVKR</sequence>
<dbReference type="Proteomes" id="UP000003011">
    <property type="component" value="Unassembled WGS sequence"/>
</dbReference>
<keyword evidence="11" id="KW-1185">Reference proteome</keyword>
<evidence type="ECO:0000256" key="9">
    <source>
        <dbReference type="SAM" id="Phobius"/>
    </source>
</evidence>
<comment type="subcellular location">
    <subcellularLocation>
        <location evidence="1 8">Cell membrane</location>
        <topology evidence="1 8">Multi-pass membrane protein</topology>
    </subcellularLocation>
</comment>
<dbReference type="InterPro" id="IPR037294">
    <property type="entry name" value="ABC_BtuC-like"/>
</dbReference>
<feature type="transmembrane region" description="Helical" evidence="9">
    <location>
        <begin position="12"/>
        <end position="33"/>
    </location>
</feature>
<proteinExistence type="inferred from homology"/>
<evidence type="ECO:0000313" key="10">
    <source>
        <dbReference type="EMBL" id="EHI56655.1"/>
    </source>
</evidence>
<evidence type="ECO:0000256" key="8">
    <source>
        <dbReference type="RuleBase" id="RU003943"/>
    </source>
</evidence>
<feature type="transmembrane region" description="Helical" evidence="9">
    <location>
        <begin position="185"/>
        <end position="210"/>
    </location>
</feature>
<name>G5GEW4_9FIRM</name>
<keyword evidence="7 9" id="KW-0472">Membrane</keyword>
<dbReference type="Gene3D" id="1.10.3470.10">
    <property type="entry name" value="ABC transporter involved in vitamin B12 uptake, BtuC"/>
    <property type="match status" value="1"/>
</dbReference>
<dbReference type="OrthoDB" id="9798540at2"/>
<dbReference type="EMBL" id="ACZL01000003">
    <property type="protein sequence ID" value="EHI56655.1"/>
    <property type="molecule type" value="Genomic_DNA"/>
</dbReference>
<keyword evidence="3 8" id="KW-0813">Transport</keyword>
<dbReference type="PANTHER" id="PTHR30477:SF3">
    <property type="entry name" value="METAL TRANSPORT SYSTEM MEMBRANE PROTEIN CT_069-RELATED"/>
    <property type="match status" value="1"/>
</dbReference>
<dbReference type="eggNOG" id="COG1108">
    <property type="taxonomic scope" value="Bacteria"/>
</dbReference>
<evidence type="ECO:0000256" key="3">
    <source>
        <dbReference type="ARBA" id="ARBA00022448"/>
    </source>
</evidence>
<feature type="transmembrane region" description="Helical" evidence="9">
    <location>
        <begin position="97"/>
        <end position="115"/>
    </location>
</feature>
<comment type="similarity">
    <text evidence="2 8">Belongs to the ABC-3 integral membrane protein family.</text>
</comment>
<feature type="transmembrane region" description="Helical" evidence="9">
    <location>
        <begin position="262"/>
        <end position="282"/>
    </location>
</feature>
<evidence type="ECO:0000256" key="6">
    <source>
        <dbReference type="ARBA" id="ARBA00022989"/>
    </source>
</evidence>
<dbReference type="PATRIC" id="fig|679200.3.peg.111"/>
<dbReference type="GO" id="GO:0043190">
    <property type="term" value="C:ATP-binding cassette (ABC) transporter complex"/>
    <property type="evidence" value="ECO:0007669"/>
    <property type="project" value="InterPro"/>
</dbReference>
<dbReference type="RefSeq" id="WP_005539026.1">
    <property type="nucleotide sequence ID" value="NZ_JH378829.1"/>
</dbReference>
<reference evidence="10 11" key="1">
    <citation type="submission" date="2011-08" db="EMBL/GenBank/DDBJ databases">
        <title>The Genome Sequence of Johnsonella ignava ATCC 51276.</title>
        <authorList>
            <consortium name="The Broad Institute Genome Sequencing Platform"/>
            <person name="Earl A."/>
            <person name="Ward D."/>
            <person name="Feldgarden M."/>
            <person name="Gevers D."/>
            <person name="Izard J."/>
            <person name="Blanton J.M."/>
            <person name="Baranova O.V."/>
            <person name="Dewhirst F.E."/>
            <person name="Young S.K."/>
            <person name="Zeng Q."/>
            <person name="Gargeya S."/>
            <person name="Fitzgerald M."/>
            <person name="Haas B."/>
            <person name="Abouelleil A."/>
            <person name="Alvarado L."/>
            <person name="Arachchi H.M."/>
            <person name="Berlin A."/>
            <person name="Brown A."/>
            <person name="Chapman S.B."/>
            <person name="Chen Z."/>
            <person name="Dunbar C."/>
            <person name="Freedman E."/>
            <person name="Gearin G."/>
            <person name="Gellesch M."/>
            <person name="Goldberg J."/>
            <person name="Griggs A."/>
            <person name="Gujja S."/>
            <person name="Heiman D."/>
            <person name="Howarth C."/>
            <person name="Larson L."/>
            <person name="Lui A."/>
            <person name="MacDonald P.J.P."/>
            <person name="Montmayeur A."/>
            <person name="Murphy C."/>
            <person name="Neiman D."/>
            <person name="Pearson M."/>
            <person name="Priest M."/>
            <person name="Roberts A."/>
            <person name="Saif S."/>
            <person name="Shea T."/>
            <person name="Shenoy N."/>
            <person name="Sisk P."/>
            <person name="Stolte C."/>
            <person name="Sykes S."/>
            <person name="Wortman J."/>
            <person name="Nusbaum C."/>
            <person name="Birren B."/>
        </authorList>
    </citation>
    <scope>NUCLEOTIDE SEQUENCE [LARGE SCALE GENOMIC DNA]</scope>
    <source>
        <strain evidence="10 11">ATCC 51276</strain>
    </source>
</reference>
<dbReference type="GO" id="GO:0055085">
    <property type="term" value="P:transmembrane transport"/>
    <property type="evidence" value="ECO:0007669"/>
    <property type="project" value="InterPro"/>
</dbReference>
<dbReference type="STRING" id="679200.HMPREF9333_00102"/>
<evidence type="ECO:0000256" key="4">
    <source>
        <dbReference type="ARBA" id="ARBA00022475"/>
    </source>
</evidence>
<dbReference type="SUPFAM" id="SSF81345">
    <property type="entry name" value="ABC transporter involved in vitamin B12 uptake, BtuC"/>
    <property type="match status" value="1"/>
</dbReference>
<evidence type="ECO:0000256" key="2">
    <source>
        <dbReference type="ARBA" id="ARBA00008034"/>
    </source>
</evidence>
<feature type="transmembrane region" description="Helical" evidence="9">
    <location>
        <begin position="65"/>
        <end position="85"/>
    </location>
</feature>
<keyword evidence="6 9" id="KW-1133">Transmembrane helix</keyword>
<evidence type="ECO:0008006" key="12">
    <source>
        <dbReference type="Google" id="ProtNLM"/>
    </source>
</evidence>
<comment type="caution">
    <text evidence="10">The sequence shown here is derived from an EMBL/GenBank/DDBJ whole genome shotgun (WGS) entry which is preliminary data.</text>
</comment>
<keyword evidence="5 8" id="KW-0812">Transmembrane</keyword>
<keyword evidence="4" id="KW-1003">Cell membrane</keyword>
<dbReference type="Pfam" id="PF00950">
    <property type="entry name" value="ABC-3"/>
    <property type="match status" value="1"/>
</dbReference>
<evidence type="ECO:0000256" key="1">
    <source>
        <dbReference type="ARBA" id="ARBA00004651"/>
    </source>
</evidence>
<protein>
    <recommendedName>
        <fullName evidence="12">ABC 3 transport family protein</fullName>
    </recommendedName>
</protein>
<evidence type="ECO:0000256" key="5">
    <source>
        <dbReference type="ARBA" id="ARBA00022692"/>
    </source>
</evidence>
<accession>G5GEW4</accession>